<dbReference type="RefSeq" id="WP_130493709.1">
    <property type="nucleotide sequence ID" value="NZ_SGXD01000003.1"/>
</dbReference>
<dbReference type="Gene3D" id="3.30.1460.30">
    <property type="entry name" value="YgaC/TfoX-N like chaperone"/>
    <property type="match status" value="1"/>
</dbReference>
<feature type="domain" description="TfoX N-terminal" evidence="1">
    <location>
        <begin position="18"/>
        <end position="100"/>
    </location>
</feature>
<dbReference type="AlphaFoldDB" id="A0A4Q7NSH1"/>
<evidence type="ECO:0000313" key="2">
    <source>
        <dbReference type="EMBL" id="RZS87610.1"/>
    </source>
</evidence>
<evidence type="ECO:0000313" key="3">
    <source>
        <dbReference type="Proteomes" id="UP000293638"/>
    </source>
</evidence>
<evidence type="ECO:0000259" key="1">
    <source>
        <dbReference type="Pfam" id="PF04993"/>
    </source>
</evidence>
<reference evidence="2 3" key="1">
    <citation type="submission" date="2019-02" db="EMBL/GenBank/DDBJ databases">
        <title>Genomic Encyclopedia of Type Strains, Phase IV (KMG-IV): sequencing the most valuable type-strain genomes for metagenomic binning, comparative biology and taxonomic classification.</title>
        <authorList>
            <person name="Goeker M."/>
        </authorList>
    </citation>
    <scope>NUCLEOTIDE SEQUENCE [LARGE SCALE GENOMIC DNA]</scope>
    <source>
        <strain evidence="2 3">DSM 45622</strain>
    </source>
</reference>
<dbReference type="Pfam" id="PF04993">
    <property type="entry name" value="TfoX_N"/>
    <property type="match status" value="1"/>
</dbReference>
<organism evidence="2 3">
    <name type="scientific">Motilibacter rhizosphaerae</name>
    <dbReference type="NCBI Taxonomy" id="598652"/>
    <lineage>
        <taxon>Bacteria</taxon>
        <taxon>Bacillati</taxon>
        <taxon>Actinomycetota</taxon>
        <taxon>Actinomycetes</taxon>
        <taxon>Motilibacterales</taxon>
        <taxon>Motilibacteraceae</taxon>
        <taxon>Motilibacter</taxon>
    </lineage>
</organism>
<dbReference type="SUPFAM" id="SSF159894">
    <property type="entry name" value="YgaC/TfoX-N like"/>
    <property type="match status" value="1"/>
</dbReference>
<proteinExistence type="predicted"/>
<dbReference type="Proteomes" id="UP000293638">
    <property type="component" value="Unassembled WGS sequence"/>
</dbReference>
<name>A0A4Q7NSH1_9ACTN</name>
<gene>
    <name evidence="2" type="ORF">EV189_3044</name>
</gene>
<comment type="caution">
    <text evidence="2">The sequence shown here is derived from an EMBL/GenBank/DDBJ whole genome shotgun (WGS) entry which is preliminary data.</text>
</comment>
<sequence length="128" mass="13700">MAYDEELAERVRALLSGRPVVEQRMFGGLAFLLRGHLAVAASGSGGLMVRVDPDRTAELLEEPGASEFEMGRRGAVRGWVRVTGEVLDDDAVLATWVGRGTACVEGLPEQAAVRRGAARPTPSRGARR</sequence>
<keyword evidence="3" id="KW-1185">Reference proteome</keyword>
<dbReference type="EMBL" id="SGXD01000003">
    <property type="protein sequence ID" value="RZS87610.1"/>
    <property type="molecule type" value="Genomic_DNA"/>
</dbReference>
<dbReference type="OrthoDB" id="214902at2"/>
<dbReference type="InterPro" id="IPR007076">
    <property type="entry name" value="TfoX_N"/>
</dbReference>
<protein>
    <submittedName>
        <fullName evidence="2">TfoX-like protein</fullName>
    </submittedName>
</protein>
<accession>A0A4Q7NSH1</accession>